<feature type="compositionally biased region" description="Low complexity" evidence="1">
    <location>
        <begin position="12"/>
        <end position="25"/>
    </location>
</feature>
<evidence type="ECO:0000256" key="1">
    <source>
        <dbReference type="SAM" id="MobiDB-lite"/>
    </source>
</evidence>
<accession>A0A0H5R4E8</accession>
<feature type="compositionally biased region" description="Polar residues" evidence="1">
    <location>
        <begin position="1"/>
        <end position="11"/>
    </location>
</feature>
<reference evidence="2" key="1">
    <citation type="submission" date="2015-04" db="EMBL/GenBank/DDBJ databases">
        <title>The genome sequence of the plant pathogenic Rhizarian Plasmodiophora brassicae reveals insights in its biotrophic life cycle and the origin of chitin synthesis.</title>
        <authorList>
            <person name="Schwelm A."/>
            <person name="Fogelqvist J."/>
            <person name="Knaust A."/>
            <person name="Julke S."/>
            <person name="Lilja T."/>
            <person name="Dhandapani V."/>
            <person name="Bonilla-Rosso G."/>
            <person name="Karlsson M."/>
            <person name="Shevchenko A."/>
            <person name="Choi S.R."/>
            <person name="Kim H.G."/>
            <person name="Park J.Y."/>
            <person name="Lim Y.P."/>
            <person name="Ludwig-Muller J."/>
            <person name="Dixelius C."/>
        </authorList>
    </citation>
    <scope>NUCLEOTIDE SEQUENCE</scope>
    <source>
        <tissue evidence="2">Potato root galls</tissue>
    </source>
</reference>
<dbReference type="EMBL" id="HACM01002472">
    <property type="protein sequence ID" value="CRZ02914.1"/>
    <property type="molecule type" value="Transcribed_RNA"/>
</dbReference>
<protein>
    <submittedName>
        <fullName evidence="2">Uncharacterized protein</fullName>
    </submittedName>
</protein>
<sequence length="104" mass="11876">MRNEMISTEIRSPTSQQDQTSTTRTAPLETRSQIMARIADSLESMTEFMKENSISTVELLKSRPRKSCLFVAEHHCGSTHQFVVRVLFARRASFFGVTHWAKLA</sequence>
<proteinExistence type="predicted"/>
<evidence type="ECO:0000313" key="2">
    <source>
        <dbReference type="EMBL" id="CRZ02914.1"/>
    </source>
</evidence>
<feature type="region of interest" description="Disordered" evidence="1">
    <location>
        <begin position="1"/>
        <end position="26"/>
    </location>
</feature>
<name>A0A0H5R4E8_9EUKA</name>
<dbReference type="AlphaFoldDB" id="A0A0H5R4E8"/>
<organism evidence="2">
    <name type="scientific">Spongospora subterranea</name>
    <dbReference type="NCBI Taxonomy" id="70186"/>
    <lineage>
        <taxon>Eukaryota</taxon>
        <taxon>Sar</taxon>
        <taxon>Rhizaria</taxon>
        <taxon>Endomyxa</taxon>
        <taxon>Phytomyxea</taxon>
        <taxon>Plasmodiophorida</taxon>
        <taxon>Plasmodiophoridae</taxon>
        <taxon>Spongospora</taxon>
    </lineage>
</organism>